<keyword evidence="3" id="KW-1003">Cell membrane</keyword>
<comment type="similarity">
    <text evidence="7">Belongs to the binding-protein-dependent transport system permease family.</text>
</comment>
<feature type="transmembrane region" description="Helical" evidence="7">
    <location>
        <begin position="299"/>
        <end position="318"/>
    </location>
</feature>
<keyword evidence="2 7" id="KW-0813">Transport</keyword>
<name>A0AAD0EX42_9BIFI</name>
<protein>
    <submittedName>
        <fullName evidence="10">ABC transporter permease</fullName>
    </submittedName>
</protein>
<feature type="transmembrane region" description="Helical" evidence="7">
    <location>
        <begin position="58"/>
        <end position="80"/>
    </location>
</feature>
<dbReference type="Gene3D" id="1.10.3720.10">
    <property type="entry name" value="MetI-like"/>
    <property type="match status" value="1"/>
</dbReference>
<dbReference type="AlphaFoldDB" id="A0AAD0EX42"/>
<evidence type="ECO:0000313" key="11">
    <source>
        <dbReference type="Proteomes" id="UP000224056"/>
    </source>
</evidence>
<evidence type="ECO:0000313" key="10">
    <source>
        <dbReference type="EMBL" id="ATO41751.1"/>
    </source>
</evidence>
<accession>A0AAD0EX42</accession>
<organism evidence="10 11">
    <name type="scientific">Bifidobacterium asteroides DSM 20089</name>
    <dbReference type="NCBI Taxonomy" id="1437594"/>
    <lineage>
        <taxon>Bacteria</taxon>
        <taxon>Bacillati</taxon>
        <taxon>Actinomycetota</taxon>
        <taxon>Actinomycetes</taxon>
        <taxon>Bifidobacteriales</taxon>
        <taxon>Bifidobacteriaceae</taxon>
        <taxon>Bifidobacterium</taxon>
    </lineage>
</organism>
<evidence type="ECO:0000256" key="2">
    <source>
        <dbReference type="ARBA" id="ARBA00022448"/>
    </source>
</evidence>
<sequence>MSSTQTESRPRPAQRRSASLSRRDAKLARKDHAIRLRKASGGNGVPVRLTPAQKVMDILLHLIMLIMVIYCLIPLIWLVFSSTKTNEGLYSSPGLWFSDQNAFFQNIHDVFVFQDGTYGRWLINTLVYAIVAGLGATLFATFAGYAIATMKFHGRKALLWVTLIFMSIPSTVITVPLFLLYSKIGMTNTPWAVIIPQLSNPFGLYLMIIYAQTSIPISLVEAARIDGANTWTIFWKIAMPLLAPGFVTTLLFALVSVWNNYFLPLIMLSDVKDYPLTVGLNVWMKMGGDATYHVVPNNMILTGSLIAIVPLIIAFLFLQRYWQSGLSAGAVKQ</sequence>
<dbReference type="Proteomes" id="UP000224056">
    <property type="component" value="Chromosome"/>
</dbReference>
<evidence type="ECO:0000259" key="9">
    <source>
        <dbReference type="PROSITE" id="PS50928"/>
    </source>
</evidence>
<evidence type="ECO:0000256" key="6">
    <source>
        <dbReference type="ARBA" id="ARBA00023136"/>
    </source>
</evidence>
<feature type="transmembrane region" description="Helical" evidence="7">
    <location>
        <begin position="233"/>
        <end position="258"/>
    </location>
</feature>
<evidence type="ECO:0000256" key="5">
    <source>
        <dbReference type="ARBA" id="ARBA00022989"/>
    </source>
</evidence>
<keyword evidence="5 7" id="KW-1133">Transmembrane helix</keyword>
<evidence type="ECO:0000256" key="8">
    <source>
        <dbReference type="SAM" id="MobiDB-lite"/>
    </source>
</evidence>
<dbReference type="SUPFAM" id="SSF161098">
    <property type="entry name" value="MetI-like"/>
    <property type="match status" value="1"/>
</dbReference>
<dbReference type="Pfam" id="PF00528">
    <property type="entry name" value="BPD_transp_1"/>
    <property type="match status" value="1"/>
</dbReference>
<dbReference type="GeneID" id="93050955"/>
<keyword evidence="4 7" id="KW-0812">Transmembrane</keyword>
<dbReference type="PROSITE" id="PS50928">
    <property type="entry name" value="ABC_TM1"/>
    <property type="match status" value="1"/>
</dbReference>
<evidence type="ECO:0000256" key="3">
    <source>
        <dbReference type="ARBA" id="ARBA00022475"/>
    </source>
</evidence>
<dbReference type="GO" id="GO:0055085">
    <property type="term" value="P:transmembrane transport"/>
    <property type="evidence" value="ECO:0007669"/>
    <property type="project" value="InterPro"/>
</dbReference>
<proteinExistence type="inferred from homology"/>
<feature type="transmembrane region" description="Helical" evidence="7">
    <location>
        <begin position="121"/>
        <end position="145"/>
    </location>
</feature>
<dbReference type="EMBL" id="CP017696">
    <property type="protein sequence ID" value="ATO41751.1"/>
    <property type="molecule type" value="Genomic_DNA"/>
</dbReference>
<feature type="transmembrane region" description="Helical" evidence="7">
    <location>
        <begin position="157"/>
        <end position="182"/>
    </location>
</feature>
<feature type="domain" description="ABC transmembrane type-1" evidence="9">
    <location>
        <begin position="122"/>
        <end position="318"/>
    </location>
</feature>
<keyword evidence="6 7" id="KW-0472">Membrane</keyword>
<evidence type="ECO:0000256" key="1">
    <source>
        <dbReference type="ARBA" id="ARBA00004651"/>
    </source>
</evidence>
<dbReference type="PANTHER" id="PTHR43744">
    <property type="entry name" value="ABC TRANSPORTER PERMEASE PROTEIN MG189-RELATED-RELATED"/>
    <property type="match status" value="1"/>
</dbReference>
<evidence type="ECO:0000256" key="7">
    <source>
        <dbReference type="RuleBase" id="RU363032"/>
    </source>
</evidence>
<dbReference type="GO" id="GO:0005886">
    <property type="term" value="C:plasma membrane"/>
    <property type="evidence" value="ECO:0007669"/>
    <property type="project" value="UniProtKB-SubCell"/>
</dbReference>
<feature type="transmembrane region" description="Helical" evidence="7">
    <location>
        <begin position="202"/>
        <end position="221"/>
    </location>
</feature>
<dbReference type="PANTHER" id="PTHR43744:SF12">
    <property type="entry name" value="ABC TRANSPORTER PERMEASE PROTEIN MG189-RELATED"/>
    <property type="match status" value="1"/>
</dbReference>
<dbReference type="InterPro" id="IPR035906">
    <property type="entry name" value="MetI-like_sf"/>
</dbReference>
<dbReference type="InterPro" id="IPR000515">
    <property type="entry name" value="MetI-like"/>
</dbReference>
<dbReference type="RefSeq" id="WP_015022372.1">
    <property type="nucleotide sequence ID" value="NZ_CP017696.1"/>
</dbReference>
<feature type="region of interest" description="Disordered" evidence="8">
    <location>
        <begin position="1"/>
        <end position="24"/>
    </location>
</feature>
<gene>
    <name evidence="10" type="ORF">BA20089_06135</name>
</gene>
<comment type="subcellular location">
    <subcellularLocation>
        <location evidence="1 7">Cell membrane</location>
        <topology evidence="1 7">Multi-pass membrane protein</topology>
    </subcellularLocation>
</comment>
<reference evidence="10 11" key="1">
    <citation type="submission" date="2016-10" db="EMBL/GenBank/DDBJ databases">
        <title>The whole genome sequencing and assembly of B. asteroides DSM 20089 strain.</title>
        <authorList>
            <person name="Lee Y.-J."/>
            <person name="Park M.-K."/>
            <person name="Yi H."/>
            <person name="Bahn Y.-S."/>
            <person name="Kim J.F."/>
            <person name="Lee D.-W."/>
        </authorList>
    </citation>
    <scope>NUCLEOTIDE SEQUENCE [LARGE SCALE GENOMIC DNA]</scope>
    <source>
        <strain evidence="10 11">DSM 20089</strain>
    </source>
</reference>
<evidence type="ECO:0000256" key="4">
    <source>
        <dbReference type="ARBA" id="ARBA00022692"/>
    </source>
</evidence>
<dbReference type="CDD" id="cd06261">
    <property type="entry name" value="TM_PBP2"/>
    <property type="match status" value="1"/>
</dbReference>